<organism evidence="3 4">
    <name type="scientific">Shouchella clausii (strain KSM-K16)</name>
    <name type="common">Alkalihalobacillus clausii</name>
    <dbReference type="NCBI Taxonomy" id="66692"/>
    <lineage>
        <taxon>Bacteria</taxon>
        <taxon>Bacillati</taxon>
        <taxon>Bacillota</taxon>
        <taxon>Bacilli</taxon>
        <taxon>Bacillales</taxon>
        <taxon>Bacillaceae</taxon>
        <taxon>Shouchella</taxon>
    </lineage>
</organism>
<keyword evidence="4" id="KW-1185">Reference proteome</keyword>
<dbReference type="STRING" id="66692.ABC0497"/>
<reference evidence="3 4" key="1">
    <citation type="journal article" date="1994" name="J. Ferment. Bioeng.">
        <title>Molecular cloning and nucleotide sequence of the gene for an alkaline protease from the alkalophilic Bacillus sp. KSM-K16.</title>
        <authorList>
            <person name="Hakamada Y."/>
            <person name="Kobayashi T."/>
            <person name="Hitomi J."/>
            <person name="Kawai S."/>
            <person name="Ito S."/>
        </authorList>
    </citation>
    <scope>NUCLEOTIDE SEQUENCE [LARGE SCALE GENOMIC DNA]</scope>
    <source>
        <strain evidence="3 4">KSM-K16</strain>
    </source>
</reference>
<reference evidence="3 4" key="3">
    <citation type="journal article" date="1997" name="Protein Eng.">
        <title>High-resolution crystal structure of M-protease: phylogeny aided analysis of the high-alkaline adaptation mechanism.</title>
        <authorList>
            <person name="Shirai T."/>
            <person name="Suzuki A."/>
            <person name="Yamane T."/>
            <person name="Ashida T."/>
            <person name="Kobayashi T."/>
            <person name="Ito S."/>
        </authorList>
    </citation>
    <scope>NUCLEOTIDE SEQUENCE [LARGE SCALE GENOMIC DNA]</scope>
    <source>
        <strain evidence="3 4">KSM-K16</strain>
    </source>
</reference>
<feature type="compositionally biased region" description="Basic and acidic residues" evidence="1">
    <location>
        <begin position="94"/>
        <end position="103"/>
    </location>
</feature>
<evidence type="ECO:0000313" key="3">
    <source>
        <dbReference type="EMBL" id="BAD63037.1"/>
    </source>
</evidence>
<sequence length="184" mass="20275">MMKRMNLVLAGTVLISGLALGGYALSSDAVLANEKAENQSGITYKEAEEIAIRETGGGHILQLERDRDDGEDHYEVEIHKDGQEYEFDIAADTGEVKQRKSERIDDEDNDDDDEGSKLPADALSTDEAIKRALEEVDGTVSEVELDKEDGQYVYEIEVETSKNDETTIDIAAVSGEVLEVEMDD</sequence>
<feature type="region of interest" description="Disordered" evidence="1">
    <location>
        <begin position="82"/>
        <end position="125"/>
    </location>
</feature>
<dbReference type="Gene3D" id="3.10.450.40">
    <property type="match status" value="2"/>
</dbReference>
<reference evidence="3 4" key="2">
    <citation type="journal article" date="1995" name="Appl. Microbiol. Biotechnol.">
        <title>Purification and properties of an alkaline protease from alkalophilic Bacillus sp. KSM-K16.</title>
        <authorList>
            <person name="Kobayashi T."/>
            <person name="Hakamada Y."/>
            <person name="Adachi S."/>
            <person name="Hitomi J."/>
            <person name="Yoshimatsu T."/>
            <person name="Koike K."/>
            <person name="Kawai S."/>
            <person name="Ito S."/>
        </authorList>
    </citation>
    <scope>NUCLEOTIDE SEQUENCE [LARGE SCALE GENOMIC DNA]</scope>
    <source>
        <strain evidence="3 4">KSM-K16</strain>
    </source>
</reference>
<feature type="compositionally biased region" description="Acidic residues" evidence="1">
    <location>
        <begin position="104"/>
        <end position="114"/>
    </location>
</feature>
<feature type="domain" description="PepSY" evidence="2">
    <location>
        <begin position="42"/>
        <end position="96"/>
    </location>
</feature>
<dbReference type="HOGENOM" id="CLU_067057_2_1_9"/>
<evidence type="ECO:0000256" key="1">
    <source>
        <dbReference type="SAM" id="MobiDB-lite"/>
    </source>
</evidence>
<evidence type="ECO:0000259" key="2">
    <source>
        <dbReference type="Pfam" id="PF03413"/>
    </source>
</evidence>
<proteinExistence type="predicted"/>
<reference evidence="4" key="4">
    <citation type="submission" date="2003-10" db="EMBL/GenBank/DDBJ databases">
        <title>The complete genome sequence of the alkaliphilic Bacillus clausii KSM-K16.</title>
        <authorList>
            <person name="Takaki Y."/>
            <person name="Kageyama Y."/>
            <person name="Shimamura S."/>
            <person name="Suzuki H."/>
            <person name="Nishi S."/>
            <person name="Hatada Y."/>
            <person name="Kawai S."/>
            <person name="Ito S."/>
            <person name="Horikoshi K."/>
        </authorList>
    </citation>
    <scope>NUCLEOTIDE SEQUENCE [LARGE SCALE GENOMIC DNA]</scope>
    <source>
        <strain evidence="4">KSM-K16</strain>
    </source>
</reference>
<dbReference type="InterPro" id="IPR025711">
    <property type="entry name" value="PepSY"/>
</dbReference>
<name>Q5WKR8_SHOC1</name>
<protein>
    <recommendedName>
        <fullName evidence="2">PepSY domain-containing protein</fullName>
    </recommendedName>
</protein>
<dbReference type="eggNOG" id="COG3212">
    <property type="taxonomic scope" value="Bacteria"/>
</dbReference>
<dbReference type="AlphaFoldDB" id="Q5WKR8"/>
<dbReference type="Proteomes" id="UP000001168">
    <property type="component" value="Chromosome"/>
</dbReference>
<dbReference type="EMBL" id="AP006627">
    <property type="protein sequence ID" value="BAD63037.1"/>
    <property type="molecule type" value="Genomic_DNA"/>
</dbReference>
<dbReference type="KEGG" id="bcl:ABC0497"/>
<accession>Q5WKR8</accession>
<gene>
    <name evidence="3" type="ordered locus">ABC0497</name>
</gene>
<dbReference type="Pfam" id="PF03413">
    <property type="entry name" value="PepSY"/>
    <property type="match status" value="2"/>
</dbReference>
<feature type="domain" description="PepSY" evidence="2">
    <location>
        <begin position="123"/>
        <end position="181"/>
    </location>
</feature>
<reference evidence="3 4" key="5">
    <citation type="journal article" date="2007" name="Extremophiles">
        <title>Intragenomic diversity of the V1 regions of 16S rRNA genes in high-alkaline protease-producing Bacillus clausii spp.</title>
        <authorList>
            <person name="Kageyama Y."/>
            <person name="Takaki Y."/>
            <person name="Shimamura S."/>
            <person name="Nishi S."/>
            <person name="Nogi Y."/>
            <person name="Uchimura K."/>
            <person name="Kobayashi T."/>
            <person name="Hitomi J."/>
            <person name="Ozaki K."/>
            <person name="Kawai S."/>
            <person name="Ito S."/>
            <person name="Horikoshi K."/>
        </authorList>
    </citation>
    <scope>NUCLEOTIDE SEQUENCE [LARGE SCALE GENOMIC DNA]</scope>
    <source>
        <strain evidence="3 4">KSM-K16</strain>
    </source>
</reference>
<evidence type="ECO:0000313" key="4">
    <source>
        <dbReference type="Proteomes" id="UP000001168"/>
    </source>
</evidence>